<keyword evidence="1" id="KW-0812">Transmembrane</keyword>
<feature type="transmembrane region" description="Helical" evidence="1">
    <location>
        <begin position="253"/>
        <end position="272"/>
    </location>
</feature>
<evidence type="ECO:0000256" key="1">
    <source>
        <dbReference type="SAM" id="Phobius"/>
    </source>
</evidence>
<keyword evidence="1" id="KW-0472">Membrane</keyword>
<feature type="transmembrane region" description="Helical" evidence="1">
    <location>
        <begin position="12"/>
        <end position="33"/>
    </location>
</feature>
<organism evidence="2 3">
    <name type="scientific">Candidatus Collierbacteria bacterium GW2011_GWA2_46_26</name>
    <dbReference type="NCBI Taxonomy" id="1618381"/>
    <lineage>
        <taxon>Bacteria</taxon>
        <taxon>Candidatus Collieribacteriota</taxon>
    </lineage>
</organism>
<reference evidence="2 3" key="1">
    <citation type="journal article" date="2015" name="Nature">
        <title>rRNA introns, odd ribosomes, and small enigmatic genomes across a large radiation of phyla.</title>
        <authorList>
            <person name="Brown C.T."/>
            <person name="Hug L.A."/>
            <person name="Thomas B.C."/>
            <person name="Sharon I."/>
            <person name="Castelle C.J."/>
            <person name="Singh A."/>
            <person name="Wilkins M.J."/>
            <person name="Williams K.H."/>
            <person name="Banfield J.F."/>
        </authorList>
    </citation>
    <scope>NUCLEOTIDE SEQUENCE [LARGE SCALE GENOMIC DNA]</scope>
</reference>
<evidence type="ECO:0000313" key="2">
    <source>
        <dbReference type="EMBL" id="KKU32355.1"/>
    </source>
</evidence>
<evidence type="ECO:0000313" key="3">
    <source>
        <dbReference type="Proteomes" id="UP000034794"/>
    </source>
</evidence>
<keyword evidence="1" id="KW-1133">Transmembrane helix</keyword>
<dbReference type="Proteomes" id="UP000034794">
    <property type="component" value="Unassembled WGS sequence"/>
</dbReference>
<accession>A0A0G1SG87</accession>
<dbReference type="EMBL" id="LCMI01000013">
    <property type="protein sequence ID" value="KKU32355.1"/>
    <property type="molecule type" value="Genomic_DNA"/>
</dbReference>
<gene>
    <name evidence="2" type="ORF">UX47_C0013G0014</name>
</gene>
<protein>
    <submittedName>
        <fullName evidence="2">Peptidase, M56 family</fullName>
    </submittedName>
</protein>
<sequence>MNHRKLSKLSDLYFWAILALGIIYLASILWVFFQSSPGTLMLIVYLFDARKYGYSLESYGNLSQLWISLGLWLLSLALIWRALNVALKTVQMVRKTRMFVGGLKICSQTGKKVLFDSAGGEIFTAGLWSPKIYISKSLHKMHGSKELKAMVLHELNHAQSRDPLRTTVVGMVEKILPSFPGKTKLAGYFYTLVEVCADKKAEERLGTGLPLITALYKRLNWGDTAMLAGINFFSSQSERIGLLVGRKRLNKKMVLGVACSTGVGALVFAYLVTKVNFYSCPHLTLCLSAISSVLELH</sequence>
<proteinExistence type="predicted"/>
<feature type="transmembrane region" description="Helical" evidence="1">
    <location>
        <begin position="65"/>
        <end position="87"/>
    </location>
</feature>
<dbReference type="AlphaFoldDB" id="A0A0G1SG87"/>
<comment type="caution">
    <text evidence="2">The sequence shown here is derived from an EMBL/GenBank/DDBJ whole genome shotgun (WGS) entry which is preliminary data.</text>
</comment>
<name>A0A0G1SG87_9BACT</name>